<dbReference type="SUPFAM" id="SSF52309">
    <property type="entry name" value="N-(deoxy)ribosyltransferase-like"/>
    <property type="match status" value="1"/>
</dbReference>
<proteinExistence type="predicted"/>
<dbReference type="InterPro" id="IPR007710">
    <property type="entry name" value="Nucleoside_deoxyribTrfase"/>
</dbReference>
<name>A0A1X0NWK1_9TRYP</name>
<evidence type="ECO:0000313" key="1">
    <source>
        <dbReference type="EMBL" id="ORC89096.1"/>
    </source>
</evidence>
<dbReference type="InterPro" id="IPR051239">
    <property type="entry name" value="2'-dNMP_N-hydrolase"/>
</dbReference>
<sequence>MTSAKKVYIAGPAVFNPDMGAAYYNHVRELLKKHNVIPLIPIDSVASGAVEIRKKNIDMIIEADAVIADLSPFRSHEPDCGTAFEVGYASALGKKVVTFTSDTRTMAEKYGGTADTAGLTVEDFGLPFNLMLYDETRIFDSFDSAFQYYVDHYADN</sequence>
<evidence type="ECO:0000313" key="2">
    <source>
        <dbReference type="Proteomes" id="UP000192257"/>
    </source>
</evidence>
<keyword evidence="2" id="KW-1185">Reference proteome</keyword>
<dbReference type="OrthoDB" id="269441at2759"/>
<dbReference type="GO" id="GO:0070694">
    <property type="term" value="F:5-hydroxymethyl-dUMP N-hydrolase activity"/>
    <property type="evidence" value="ECO:0007669"/>
    <property type="project" value="TreeGrafter"/>
</dbReference>
<dbReference type="AlphaFoldDB" id="A0A1X0NWK1"/>
<dbReference type="Gene3D" id="3.40.50.450">
    <property type="match status" value="1"/>
</dbReference>
<dbReference type="PANTHER" id="PTHR15364">
    <property type="entry name" value="2'-DEOXYNUCLEOSIDE 5'-PHOSPHATE N-HYDROLASE 1"/>
    <property type="match status" value="1"/>
</dbReference>
<accession>A0A1X0NWK1</accession>
<dbReference type="EMBL" id="NBCO01000013">
    <property type="protein sequence ID" value="ORC89096.1"/>
    <property type="molecule type" value="Genomic_DNA"/>
</dbReference>
<dbReference type="PANTHER" id="PTHR15364:SF0">
    <property type="entry name" value="2'-DEOXYNUCLEOSIDE 5'-PHOSPHATE N-HYDROLASE 1"/>
    <property type="match status" value="1"/>
</dbReference>
<dbReference type="RefSeq" id="XP_028883162.1">
    <property type="nucleotide sequence ID" value="XM_029025316.1"/>
</dbReference>
<reference evidence="1 2" key="1">
    <citation type="submission" date="2017-03" db="EMBL/GenBank/DDBJ databases">
        <title>An alternative strategy for trypanosome survival in the mammalian bloodstream revealed through genome and transcriptome analysis of the ubiquitous bovine parasite Trypanosoma (Megatrypanum) theileri.</title>
        <authorList>
            <person name="Kelly S."/>
            <person name="Ivens A."/>
            <person name="Mott A."/>
            <person name="O'Neill E."/>
            <person name="Emms D."/>
            <person name="Macleod O."/>
            <person name="Voorheis P."/>
            <person name="Matthews J."/>
            <person name="Matthews K."/>
            <person name="Carrington M."/>
        </authorList>
    </citation>
    <scope>NUCLEOTIDE SEQUENCE [LARGE SCALE GENOMIC DNA]</scope>
    <source>
        <strain evidence="1">Edinburgh</strain>
    </source>
</reference>
<dbReference type="GO" id="GO:0009159">
    <property type="term" value="P:deoxyribonucleoside monophosphate catabolic process"/>
    <property type="evidence" value="ECO:0007669"/>
    <property type="project" value="TreeGrafter"/>
</dbReference>
<gene>
    <name evidence="1" type="ORF">TM35_000131000</name>
</gene>
<comment type="caution">
    <text evidence="1">The sequence shown here is derived from an EMBL/GenBank/DDBJ whole genome shotgun (WGS) entry which is preliminary data.</text>
</comment>
<dbReference type="GeneID" id="39985096"/>
<protein>
    <submittedName>
        <fullName evidence="1">Nucleoside 2-deoxyribosyltransferase</fullName>
    </submittedName>
</protein>
<keyword evidence="1" id="KW-0808">Transferase</keyword>
<dbReference type="Pfam" id="PF05014">
    <property type="entry name" value="Nuc_deoxyrib_tr"/>
    <property type="match status" value="1"/>
</dbReference>
<dbReference type="VEuPathDB" id="TriTrypDB:TM35_000131000"/>
<organism evidence="1 2">
    <name type="scientific">Trypanosoma theileri</name>
    <dbReference type="NCBI Taxonomy" id="67003"/>
    <lineage>
        <taxon>Eukaryota</taxon>
        <taxon>Discoba</taxon>
        <taxon>Euglenozoa</taxon>
        <taxon>Kinetoplastea</taxon>
        <taxon>Metakinetoplastina</taxon>
        <taxon>Trypanosomatida</taxon>
        <taxon>Trypanosomatidae</taxon>
        <taxon>Trypanosoma</taxon>
    </lineage>
</organism>
<dbReference type="STRING" id="67003.A0A1X0NWK1"/>
<dbReference type="GO" id="GO:0005634">
    <property type="term" value="C:nucleus"/>
    <property type="evidence" value="ECO:0007669"/>
    <property type="project" value="TreeGrafter"/>
</dbReference>
<dbReference type="Proteomes" id="UP000192257">
    <property type="component" value="Unassembled WGS sequence"/>
</dbReference>
<dbReference type="GO" id="GO:0016740">
    <property type="term" value="F:transferase activity"/>
    <property type="evidence" value="ECO:0007669"/>
    <property type="project" value="UniProtKB-KW"/>
</dbReference>